<dbReference type="EMBL" id="CAJQZP010001146">
    <property type="protein sequence ID" value="CAG5021499.1"/>
    <property type="molecule type" value="Genomic_DNA"/>
</dbReference>
<dbReference type="Proteomes" id="UP000691718">
    <property type="component" value="Unassembled WGS sequence"/>
</dbReference>
<organism evidence="1 2">
    <name type="scientific">Parnassius apollo</name>
    <name type="common">Apollo butterfly</name>
    <name type="synonym">Papilio apollo</name>
    <dbReference type="NCBI Taxonomy" id="110799"/>
    <lineage>
        <taxon>Eukaryota</taxon>
        <taxon>Metazoa</taxon>
        <taxon>Ecdysozoa</taxon>
        <taxon>Arthropoda</taxon>
        <taxon>Hexapoda</taxon>
        <taxon>Insecta</taxon>
        <taxon>Pterygota</taxon>
        <taxon>Neoptera</taxon>
        <taxon>Endopterygota</taxon>
        <taxon>Lepidoptera</taxon>
        <taxon>Glossata</taxon>
        <taxon>Ditrysia</taxon>
        <taxon>Papilionoidea</taxon>
        <taxon>Papilionidae</taxon>
        <taxon>Parnassiinae</taxon>
        <taxon>Parnassini</taxon>
        <taxon>Parnassius</taxon>
        <taxon>Parnassius</taxon>
    </lineage>
</organism>
<comment type="caution">
    <text evidence="1">The sequence shown here is derived from an EMBL/GenBank/DDBJ whole genome shotgun (WGS) entry which is preliminary data.</text>
</comment>
<proteinExistence type="predicted"/>
<reference evidence="1" key="1">
    <citation type="submission" date="2021-04" db="EMBL/GenBank/DDBJ databases">
        <authorList>
            <person name="Tunstrom K."/>
        </authorList>
    </citation>
    <scope>NUCLEOTIDE SEQUENCE</scope>
</reference>
<gene>
    <name evidence="1" type="ORF">PAPOLLO_LOCUS17539</name>
</gene>
<dbReference type="AlphaFoldDB" id="A0A8S3XGC2"/>
<keyword evidence="2" id="KW-1185">Reference proteome</keyword>
<dbReference type="OrthoDB" id="6939812at2759"/>
<sequence>MLTTFMFPTVDKSTKVANICFRKCSKKRLHRRNKCWQQAYSFGVGAENGNTVPDIVSSFVANTISTQDSFEQNICSVEVHEAMSAQCQNTPVINDLGEQISSDILHVLTTPQSSPRESFKQVVVQAQVHETTLRQDKALRWKNVLLENDPCDQTGPGDISTQTDWDIIESDVDFARYTPISATQEESISTTQEYNKFSASEPDSDKYNFSFETDNCDNSDCANLEGNRIVNIAYLFQQLKNIRHDPFECNLQNSVILTISFQVQILQQNRKD</sequence>
<accession>A0A8S3XGC2</accession>
<evidence type="ECO:0000313" key="1">
    <source>
        <dbReference type="EMBL" id="CAG5021499.1"/>
    </source>
</evidence>
<name>A0A8S3XGC2_PARAO</name>
<evidence type="ECO:0000313" key="2">
    <source>
        <dbReference type="Proteomes" id="UP000691718"/>
    </source>
</evidence>
<protein>
    <submittedName>
        <fullName evidence="1">(apollo) hypothetical protein</fullName>
    </submittedName>
</protein>